<dbReference type="AlphaFoldDB" id="A0A918A207"/>
<dbReference type="Proteomes" id="UP000660745">
    <property type="component" value="Unassembled WGS sequence"/>
</dbReference>
<evidence type="ECO:0000313" key="3">
    <source>
        <dbReference type="Proteomes" id="UP000660745"/>
    </source>
</evidence>
<keyword evidence="1" id="KW-1133">Transmembrane helix</keyword>
<dbReference type="InterPro" id="IPR011042">
    <property type="entry name" value="6-blade_b-propeller_TolB-like"/>
</dbReference>
<gene>
    <name evidence="2" type="ORF">GCM10012278_10470</name>
</gene>
<comment type="caution">
    <text evidence="2">The sequence shown here is derived from an EMBL/GenBank/DDBJ whole genome shotgun (WGS) entry which is preliminary data.</text>
</comment>
<evidence type="ECO:0000313" key="2">
    <source>
        <dbReference type="EMBL" id="GGP02618.1"/>
    </source>
</evidence>
<dbReference type="Gene3D" id="2.120.10.30">
    <property type="entry name" value="TolB, C-terminal domain"/>
    <property type="match status" value="1"/>
</dbReference>
<sequence>MRTEDDLITALRGGADDAPMPDLIAGVARLRRRRGRRRTHLLAAAAVIAVASTGTAVTLRGGEVAPAHPAVTTSASVAPPSGGPIAPAPAKISTVRAADIWPEALFTMPAKNADGWRYRPITALSATEVLLSAESSFERAGRFEIYDSSSGKSRVVTEVPKNPDLEGYITQTAAVDGRTMAWFSFGQQADGTPVRDIWTAPLAGGQARLVTTRTGPDADIDEIAVNGDRVIWSLAQGGVWEVPSTGGTPRRLPGSDGLHLIRWPWAGDVGSGPGDRERGQTKVVDLTNGFVSEVAAQKDVTGLRCAPFWCVGRAKSGGFVQRIDGTGSLRTRKLVHIGPLTPYPILDRFLWTGSSVYDMRTGRLATIDNPSTWYGSGTSSEPSTILYWGASKGDNPDKFRVLNLAAVPPAQ</sequence>
<dbReference type="EMBL" id="BMNK01000002">
    <property type="protein sequence ID" value="GGP02618.1"/>
    <property type="molecule type" value="Genomic_DNA"/>
</dbReference>
<name>A0A918A207_9ACTN</name>
<keyword evidence="1" id="KW-0472">Membrane</keyword>
<protein>
    <submittedName>
        <fullName evidence="2">Uncharacterized protein</fullName>
    </submittedName>
</protein>
<keyword evidence="1" id="KW-0812">Transmembrane</keyword>
<proteinExistence type="predicted"/>
<feature type="transmembrane region" description="Helical" evidence="1">
    <location>
        <begin position="39"/>
        <end position="59"/>
    </location>
</feature>
<accession>A0A918A207</accession>
<organism evidence="2 3">
    <name type="scientific">Nonomuraea glycinis</name>
    <dbReference type="NCBI Taxonomy" id="2047744"/>
    <lineage>
        <taxon>Bacteria</taxon>
        <taxon>Bacillati</taxon>
        <taxon>Actinomycetota</taxon>
        <taxon>Actinomycetes</taxon>
        <taxon>Streptosporangiales</taxon>
        <taxon>Streptosporangiaceae</taxon>
        <taxon>Nonomuraea</taxon>
    </lineage>
</organism>
<reference evidence="2" key="1">
    <citation type="journal article" date="2014" name="Int. J. Syst. Evol. Microbiol.">
        <title>Complete genome sequence of Corynebacterium casei LMG S-19264T (=DSM 44701T), isolated from a smear-ripened cheese.</title>
        <authorList>
            <consortium name="US DOE Joint Genome Institute (JGI-PGF)"/>
            <person name="Walter F."/>
            <person name="Albersmeier A."/>
            <person name="Kalinowski J."/>
            <person name="Ruckert C."/>
        </authorList>
    </citation>
    <scope>NUCLEOTIDE SEQUENCE</scope>
    <source>
        <strain evidence="2">CGMCC 4.7430</strain>
    </source>
</reference>
<dbReference type="RefSeq" id="WP_189137350.1">
    <property type="nucleotide sequence ID" value="NZ_BMNK01000002.1"/>
</dbReference>
<dbReference type="SUPFAM" id="SSF69304">
    <property type="entry name" value="Tricorn protease N-terminal domain"/>
    <property type="match status" value="1"/>
</dbReference>
<keyword evidence="3" id="KW-1185">Reference proteome</keyword>
<evidence type="ECO:0000256" key="1">
    <source>
        <dbReference type="SAM" id="Phobius"/>
    </source>
</evidence>
<reference evidence="2" key="2">
    <citation type="submission" date="2020-09" db="EMBL/GenBank/DDBJ databases">
        <authorList>
            <person name="Sun Q."/>
            <person name="Zhou Y."/>
        </authorList>
    </citation>
    <scope>NUCLEOTIDE SEQUENCE</scope>
    <source>
        <strain evidence="2">CGMCC 4.7430</strain>
    </source>
</reference>